<organism evidence="3 4">
    <name type="scientific">Pirellulimonas nuda</name>
    <dbReference type="NCBI Taxonomy" id="2528009"/>
    <lineage>
        <taxon>Bacteria</taxon>
        <taxon>Pseudomonadati</taxon>
        <taxon>Planctomycetota</taxon>
        <taxon>Planctomycetia</taxon>
        <taxon>Pirellulales</taxon>
        <taxon>Lacipirellulaceae</taxon>
        <taxon>Pirellulimonas</taxon>
    </lineage>
</organism>
<evidence type="ECO:0000313" key="3">
    <source>
        <dbReference type="EMBL" id="QDU89555.1"/>
    </source>
</evidence>
<evidence type="ECO:0000256" key="1">
    <source>
        <dbReference type="SAM" id="Phobius"/>
    </source>
</evidence>
<feature type="transmembrane region" description="Helical" evidence="1">
    <location>
        <begin position="139"/>
        <end position="157"/>
    </location>
</feature>
<keyword evidence="1" id="KW-0812">Transmembrane</keyword>
<feature type="transmembrane region" description="Helical" evidence="1">
    <location>
        <begin position="98"/>
        <end position="119"/>
    </location>
</feature>
<dbReference type="PANTHER" id="PTHR14969">
    <property type="entry name" value="SPHINGOSINE-1-PHOSPHATE PHOSPHOHYDROLASE"/>
    <property type="match status" value="1"/>
</dbReference>
<dbReference type="KEGG" id="pnd:Pla175_29470"/>
<dbReference type="Proteomes" id="UP000317429">
    <property type="component" value="Chromosome"/>
</dbReference>
<protein>
    <submittedName>
        <fullName evidence="3">Phosphatidylglycerophosphatase B</fullName>
    </submittedName>
</protein>
<dbReference type="Gene3D" id="1.20.144.10">
    <property type="entry name" value="Phosphatidic acid phosphatase type 2/haloperoxidase"/>
    <property type="match status" value="1"/>
</dbReference>
<keyword evidence="1" id="KW-1133">Transmembrane helix</keyword>
<dbReference type="InterPro" id="IPR000326">
    <property type="entry name" value="PAP2/HPO"/>
</dbReference>
<dbReference type="EMBL" id="CP036291">
    <property type="protein sequence ID" value="QDU89555.1"/>
    <property type="molecule type" value="Genomic_DNA"/>
</dbReference>
<keyword evidence="4" id="KW-1185">Reference proteome</keyword>
<name>A0A518DDJ7_9BACT</name>
<feature type="transmembrane region" description="Helical" evidence="1">
    <location>
        <begin position="71"/>
        <end position="91"/>
    </location>
</feature>
<evidence type="ECO:0000259" key="2">
    <source>
        <dbReference type="SMART" id="SM00014"/>
    </source>
</evidence>
<dbReference type="OrthoDB" id="9789113at2"/>
<feature type="domain" description="Phosphatidic acid phosphatase type 2/haloperoxidase" evidence="2">
    <location>
        <begin position="98"/>
        <end position="211"/>
    </location>
</feature>
<feature type="transmembrane region" description="Helical" evidence="1">
    <location>
        <begin position="169"/>
        <end position="190"/>
    </location>
</feature>
<feature type="transmembrane region" description="Helical" evidence="1">
    <location>
        <begin position="196"/>
        <end position="217"/>
    </location>
</feature>
<evidence type="ECO:0000313" key="4">
    <source>
        <dbReference type="Proteomes" id="UP000317429"/>
    </source>
</evidence>
<dbReference type="InterPro" id="IPR036938">
    <property type="entry name" value="PAP2/HPO_sf"/>
</dbReference>
<dbReference type="SUPFAM" id="SSF48317">
    <property type="entry name" value="Acid phosphatase/Vanadium-dependent haloperoxidase"/>
    <property type="match status" value="1"/>
</dbReference>
<reference evidence="3 4" key="1">
    <citation type="submission" date="2019-02" db="EMBL/GenBank/DDBJ databases">
        <title>Deep-cultivation of Planctomycetes and their phenomic and genomic characterization uncovers novel biology.</title>
        <authorList>
            <person name="Wiegand S."/>
            <person name="Jogler M."/>
            <person name="Boedeker C."/>
            <person name="Pinto D."/>
            <person name="Vollmers J."/>
            <person name="Rivas-Marin E."/>
            <person name="Kohn T."/>
            <person name="Peeters S.H."/>
            <person name="Heuer A."/>
            <person name="Rast P."/>
            <person name="Oberbeckmann S."/>
            <person name="Bunk B."/>
            <person name="Jeske O."/>
            <person name="Meyerdierks A."/>
            <person name="Storesund J.E."/>
            <person name="Kallscheuer N."/>
            <person name="Luecker S."/>
            <person name="Lage O.M."/>
            <person name="Pohl T."/>
            <person name="Merkel B.J."/>
            <person name="Hornburger P."/>
            <person name="Mueller R.-W."/>
            <person name="Bruemmer F."/>
            <person name="Labrenz M."/>
            <person name="Spormann A.M."/>
            <person name="Op den Camp H."/>
            <person name="Overmann J."/>
            <person name="Amann R."/>
            <person name="Jetten M.S.M."/>
            <person name="Mascher T."/>
            <person name="Medema M.H."/>
            <person name="Devos D.P."/>
            <person name="Kaster A.-K."/>
            <person name="Ovreas L."/>
            <person name="Rohde M."/>
            <person name="Galperin M.Y."/>
            <person name="Jogler C."/>
        </authorList>
    </citation>
    <scope>NUCLEOTIDE SEQUENCE [LARGE SCALE GENOMIC DNA]</scope>
    <source>
        <strain evidence="3 4">Pla175</strain>
    </source>
</reference>
<gene>
    <name evidence="3" type="ORF">Pla175_29470</name>
</gene>
<dbReference type="RefSeq" id="WP_145286322.1">
    <property type="nucleotide sequence ID" value="NZ_CP036291.1"/>
</dbReference>
<proteinExistence type="predicted"/>
<keyword evidence="1" id="KW-0472">Membrane</keyword>
<accession>A0A518DDJ7</accession>
<sequence length="241" mass="25752">MKPDARLWIATTAAAAAVGLLSAYLVLAGRVARGSFDTFDRGVLLALRNADDVSDPIGPRWVEEVMRDCTAMGGMTICVLLSASVVIMLLLSGRSALAGYVGVVIVSGVALCMFLKASYDRPRPQLAPHGSHVYTKSFPSGHTMTAATVYLTLGAMLARVQRGRYAKLFILAVAVGVTLLVGLSRVYLAVHWPTDVIAGWLLGAGWALLAWCAAALLTRRLEHSTSPQSRRLANQLSDSDR</sequence>
<dbReference type="Pfam" id="PF01569">
    <property type="entry name" value="PAP2"/>
    <property type="match status" value="1"/>
</dbReference>
<dbReference type="CDD" id="cd03392">
    <property type="entry name" value="PAP2_like_2"/>
    <property type="match status" value="1"/>
</dbReference>
<dbReference type="SMART" id="SM00014">
    <property type="entry name" value="acidPPc"/>
    <property type="match status" value="1"/>
</dbReference>
<dbReference type="PANTHER" id="PTHR14969:SF13">
    <property type="entry name" value="AT30094P"/>
    <property type="match status" value="1"/>
</dbReference>
<dbReference type="AlphaFoldDB" id="A0A518DDJ7"/>